<dbReference type="RefSeq" id="WP_094451895.1">
    <property type="nucleotide sequence ID" value="NZ_NMVI01000029.1"/>
</dbReference>
<name>A0A255E3V9_9ACTN</name>
<dbReference type="EMBL" id="NMVI01000029">
    <property type="protein sequence ID" value="OYN84062.1"/>
    <property type="molecule type" value="Genomic_DNA"/>
</dbReference>
<reference evidence="1 2" key="1">
    <citation type="submission" date="2017-07" db="EMBL/GenBank/DDBJ databases">
        <title>Draft whole genome sequences of clinical Proprionibacteriaceae strains.</title>
        <authorList>
            <person name="Bernier A.-M."/>
            <person name="Bernard K."/>
            <person name="Domingo M.-C."/>
        </authorList>
    </citation>
    <scope>NUCLEOTIDE SEQUENCE [LARGE SCALE GENOMIC DNA]</scope>
    <source>
        <strain evidence="1 2">NML 160184</strain>
    </source>
</reference>
<accession>A0A255E3V9</accession>
<proteinExistence type="predicted"/>
<dbReference type="AlphaFoldDB" id="A0A255E3V9"/>
<protein>
    <submittedName>
        <fullName evidence="1">Uncharacterized protein</fullName>
    </submittedName>
</protein>
<organism evidence="1 2">
    <name type="scientific">Parenemella sanctibonifatiensis</name>
    <dbReference type="NCBI Taxonomy" id="2016505"/>
    <lineage>
        <taxon>Bacteria</taxon>
        <taxon>Bacillati</taxon>
        <taxon>Actinomycetota</taxon>
        <taxon>Actinomycetes</taxon>
        <taxon>Propionibacteriales</taxon>
        <taxon>Propionibacteriaceae</taxon>
        <taxon>Parenemella</taxon>
    </lineage>
</organism>
<evidence type="ECO:0000313" key="2">
    <source>
        <dbReference type="Proteomes" id="UP000216533"/>
    </source>
</evidence>
<evidence type="ECO:0000313" key="1">
    <source>
        <dbReference type="EMBL" id="OYN84062.1"/>
    </source>
</evidence>
<gene>
    <name evidence="1" type="ORF">CGZ92_13465</name>
</gene>
<sequence>MNKYGAQAMAHWKTHAPQRFQNLDDPTRFFTDLGQEAQGQITELARQIETNRPLLLAKTSSSRETYLKDVAHRMTALRIAEEVVMQQLAWVSDPSLPLDEARQEWNQTTPNDENLIVWAERMQDAPDLMPSTVDLEQKAKDWAVPLWFLEGLVEAEIPRQYLEEHQSLLAEAASMRFLREVR</sequence>
<comment type="caution">
    <text evidence="1">The sequence shown here is derived from an EMBL/GenBank/DDBJ whole genome shotgun (WGS) entry which is preliminary data.</text>
</comment>
<dbReference type="Proteomes" id="UP000216533">
    <property type="component" value="Unassembled WGS sequence"/>
</dbReference>